<dbReference type="InParanoid" id="A0A803K2N6"/>
<accession>A0A803K2N6</accession>
<reference evidence="1" key="1">
    <citation type="journal article" date="2010" name="Science">
        <title>The genome of the Western clawed frog Xenopus tropicalis.</title>
        <authorList>
            <person name="Hellsten U."/>
            <person name="Harland R.M."/>
            <person name="Gilchrist M.J."/>
            <person name="Hendrix D."/>
            <person name="Jurka J."/>
            <person name="Kapitonov V."/>
            <person name="Ovcharenko I."/>
            <person name="Putnam N.H."/>
            <person name="Shu S."/>
            <person name="Taher L."/>
            <person name="Blitz I.L."/>
            <person name="Blumberg B."/>
            <person name="Dichmann D.S."/>
            <person name="Dubchak I."/>
            <person name="Amaya E."/>
            <person name="Detter J.C."/>
            <person name="Fletcher R."/>
            <person name="Gerhard D.S."/>
            <person name="Goodstein D."/>
            <person name="Graves T."/>
            <person name="Grigoriev I.V."/>
            <person name="Grimwood J."/>
            <person name="Kawashima T."/>
            <person name="Lindquist E."/>
            <person name="Lucas S.M."/>
            <person name="Mead P.E."/>
            <person name="Mitros T."/>
            <person name="Ogino H."/>
            <person name="Ohta Y."/>
            <person name="Poliakov A.V."/>
            <person name="Pollet N."/>
            <person name="Robert J."/>
            <person name="Salamov A."/>
            <person name="Sater A.K."/>
            <person name="Schmutz J."/>
            <person name="Terry A."/>
            <person name="Vize P.D."/>
            <person name="Warren W.C."/>
            <person name="Wells D."/>
            <person name="Wills A."/>
            <person name="Wilson R.K."/>
            <person name="Zimmerman L.B."/>
            <person name="Zorn A.M."/>
            <person name="Grainger R."/>
            <person name="Grammer T."/>
            <person name="Khokha M.K."/>
            <person name="Richardson P.M."/>
            <person name="Rokhsar D.S."/>
        </authorList>
    </citation>
    <scope>NUCLEOTIDE SEQUENCE [LARGE SCALE GENOMIC DNA]</scope>
    <source>
        <strain evidence="1">Nigerian</strain>
    </source>
</reference>
<reference evidence="1" key="2">
    <citation type="submission" date="2021-03" db="UniProtKB">
        <authorList>
            <consortium name="Ensembl"/>
        </authorList>
    </citation>
    <scope>IDENTIFICATION</scope>
</reference>
<name>A0A803K2N6_XENTR</name>
<organism evidence="1">
    <name type="scientific">Xenopus tropicalis</name>
    <name type="common">Western clawed frog</name>
    <name type="synonym">Silurana tropicalis</name>
    <dbReference type="NCBI Taxonomy" id="8364"/>
    <lineage>
        <taxon>Eukaryota</taxon>
        <taxon>Metazoa</taxon>
        <taxon>Chordata</taxon>
        <taxon>Craniata</taxon>
        <taxon>Vertebrata</taxon>
        <taxon>Euteleostomi</taxon>
        <taxon>Amphibia</taxon>
        <taxon>Batrachia</taxon>
        <taxon>Anura</taxon>
        <taxon>Pipoidea</taxon>
        <taxon>Pipidae</taxon>
        <taxon>Xenopodinae</taxon>
        <taxon>Xenopus</taxon>
        <taxon>Silurana</taxon>
    </lineage>
</organism>
<evidence type="ECO:0000313" key="1">
    <source>
        <dbReference type="Ensembl" id="ENSXETP00000114583"/>
    </source>
</evidence>
<proteinExistence type="predicted"/>
<dbReference type="GeneTree" id="ENSGT00940000154669"/>
<dbReference type="PANTHER" id="PTHR21301:SF10">
    <property type="entry name" value="REVERSE TRANSCRIPTASE DOMAIN-CONTAINING PROTEIN"/>
    <property type="match status" value="1"/>
</dbReference>
<sequence>MSLAAHPEEVTKLKKKSDFTPSYGISQHVSVFKDMVSEAFINLDLKYHPDNLTKLEREALRDIKSWKDVQIKPSDKGGNIVIWANELYILEAKRQLHSQTYRRLYSNPSDTYMNNYNRIIEEASKDLLISNQEKTFLIANSPRIATFYLLPKIHKNSKKPPGRPIVSGNGNLTENASKYIDQQLRRYVTALPSYVKDTTEVLAKLEGIHVVKDTWLVTLDVETLYTSIRHQDGIEAVKYFLDTDSTIDQDKGHFLIKLLNFILQHNYFIFNNSFY</sequence>
<evidence type="ECO:0008006" key="2">
    <source>
        <dbReference type="Google" id="ProtNLM"/>
    </source>
</evidence>
<dbReference type="AlphaFoldDB" id="A0A803K2N6"/>
<dbReference type="Ensembl" id="ENSXETT00000105597">
    <property type="protein sequence ID" value="ENSXETP00000114583"/>
    <property type="gene ID" value="ENSXETG00000047072"/>
</dbReference>
<protein>
    <recommendedName>
        <fullName evidence="2">Reverse transcriptase domain-containing protein</fullName>
    </recommendedName>
</protein>
<dbReference type="PANTHER" id="PTHR21301">
    <property type="entry name" value="REVERSE TRANSCRIPTASE"/>
    <property type="match status" value="1"/>
</dbReference>